<dbReference type="SMART" id="SM00182">
    <property type="entry name" value="CULLIN"/>
    <property type="match status" value="1"/>
</dbReference>
<dbReference type="GO" id="GO:0005680">
    <property type="term" value="C:anaphase-promoting complex"/>
    <property type="evidence" value="ECO:0007669"/>
    <property type="project" value="TreeGrafter"/>
</dbReference>
<organism evidence="8 9">
    <name type="scientific">Thalassiosira oceanica</name>
    <name type="common">Marine diatom</name>
    <dbReference type="NCBI Taxonomy" id="159749"/>
    <lineage>
        <taxon>Eukaryota</taxon>
        <taxon>Sar</taxon>
        <taxon>Stramenopiles</taxon>
        <taxon>Ochrophyta</taxon>
        <taxon>Bacillariophyta</taxon>
        <taxon>Coscinodiscophyceae</taxon>
        <taxon>Thalassiosirophycidae</taxon>
        <taxon>Thalassiosirales</taxon>
        <taxon>Thalassiosiraceae</taxon>
        <taxon>Thalassiosira</taxon>
    </lineage>
</organism>
<evidence type="ECO:0000256" key="2">
    <source>
        <dbReference type="ARBA" id="ARBA00022618"/>
    </source>
</evidence>
<dbReference type="Pfam" id="PF25773">
    <property type="entry name" value="TPR_ANAPC2"/>
    <property type="match status" value="1"/>
</dbReference>
<evidence type="ECO:0000313" key="8">
    <source>
        <dbReference type="EMBL" id="EJK76582.1"/>
    </source>
</evidence>
<feature type="domain" description="Cullin family profile" evidence="7">
    <location>
        <begin position="396"/>
        <end position="601"/>
    </location>
</feature>
<dbReference type="SMART" id="SM01013">
    <property type="entry name" value="APC2"/>
    <property type="match status" value="1"/>
</dbReference>
<dbReference type="GO" id="GO:0031625">
    <property type="term" value="F:ubiquitin protein ligase binding"/>
    <property type="evidence" value="ECO:0007669"/>
    <property type="project" value="InterPro"/>
</dbReference>
<dbReference type="Gene3D" id="1.20.1310.10">
    <property type="entry name" value="Cullin Repeats"/>
    <property type="match status" value="1"/>
</dbReference>
<dbReference type="GO" id="GO:0051301">
    <property type="term" value="P:cell division"/>
    <property type="evidence" value="ECO:0007669"/>
    <property type="project" value="UniProtKB-KW"/>
</dbReference>
<dbReference type="Proteomes" id="UP000266841">
    <property type="component" value="Unassembled WGS sequence"/>
</dbReference>
<dbReference type="GO" id="GO:0070979">
    <property type="term" value="P:protein K11-linked ubiquitination"/>
    <property type="evidence" value="ECO:0007669"/>
    <property type="project" value="TreeGrafter"/>
</dbReference>
<dbReference type="AlphaFoldDB" id="K0TQT0"/>
<comment type="similarity">
    <text evidence="6">Belongs to the cullin family.</text>
</comment>
<accession>K0TQT0</accession>
<dbReference type="PANTHER" id="PTHR45957:SF1">
    <property type="entry name" value="ANAPHASE-PROMOTING COMPLEX SUBUNIT 2"/>
    <property type="match status" value="1"/>
</dbReference>
<evidence type="ECO:0000256" key="1">
    <source>
        <dbReference type="ARBA" id="ARBA00016068"/>
    </source>
</evidence>
<dbReference type="Pfam" id="PF08672">
    <property type="entry name" value="ANAPC2"/>
    <property type="match status" value="1"/>
</dbReference>
<dbReference type="GO" id="GO:0007091">
    <property type="term" value="P:metaphase/anaphase transition of mitotic cell cycle"/>
    <property type="evidence" value="ECO:0007669"/>
    <property type="project" value="TreeGrafter"/>
</dbReference>
<dbReference type="OMA" id="AAKWQES"/>
<dbReference type="PANTHER" id="PTHR45957">
    <property type="entry name" value="ANAPHASE-PROMOTING COMPLEX SUBUNIT 2"/>
    <property type="match status" value="1"/>
</dbReference>
<gene>
    <name evidence="8" type="ORF">THAOC_01648</name>
</gene>
<dbReference type="eggNOG" id="KOG2165">
    <property type="taxonomic scope" value="Eukaryota"/>
</dbReference>
<keyword evidence="4" id="KW-0833">Ubl conjugation pathway</keyword>
<dbReference type="InterPro" id="IPR036390">
    <property type="entry name" value="WH_DNA-bd_sf"/>
</dbReference>
<dbReference type="OrthoDB" id="5581181at2759"/>
<keyword evidence="9" id="KW-1185">Reference proteome</keyword>
<dbReference type="InterPro" id="IPR036317">
    <property type="entry name" value="Cullin_homology_sf"/>
</dbReference>
<dbReference type="InterPro" id="IPR014786">
    <property type="entry name" value="ANAPC2_C"/>
</dbReference>
<evidence type="ECO:0000256" key="5">
    <source>
        <dbReference type="ARBA" id="ARBA00023306"/>
    </source>
</evidence>
<proteinExistence type="inferred from homology"/>
<protein>
    <recommendedName>
        <fullName evidence="1">Anaphase-promoting complex subunit 2</fullName>
    </recommendedName>
</protein>
<evidence type="ECO:0000256" key="6">
    <source>
        <dbReference type="PROSITE-ProRule" id="PRU00330"/>
    </source>
</evidence>
<dbReference type="EMBL" id="AGNL01001967">
    <property type="protein sequence ID" value="EJK76582.1"/>
    <property type="molecule type" value="Genomic_DNA"/>
</dbReference>
<dbReference type="InterPro" id="IPR036388">
    <property type="entry name" value="WH-like_DNA-bd_sf"/>
</dbReference>
<keyword evidence="3" id="KW-0498">Mitosis</keyword>
<dbReference type="InterPro" id="IPR016158">
    <property type="entry name" value="Cullin_homology"/>
</dbReference>
<name>K0TQT0_THAOC</name>
<evidence type="ECO:0000259" key="7">
    <source>
        <dbReference type="PROSITE" id="PS50069"/>
    </source>
</evidence>
<evidence type="ECO:0000256" key="3">
    <source>
        <dbReference type="ARBA" id="ARBA00022776"/>
    </source>
</evidence>
<dbReference type="Gene3D" id="1.10.10.10">
    <property type="entry name" value="Winged helix-like DNA-binding domain superfamily/Winged helix DNA-binding domain"/>
    <property type="match status" value="1"/>
</dbReference>
<dbReference type="Gene3D" id="3.30.230.130">
    <property type="entry name" value="Cullin, Chain C, Domain 2"/>
    <property type="match status" value="1"/>
</dbReference>
<dbReference type="PROSITE" id="PS50069">
    <property type="entry name" value="CULLIN_2"/>
    <property type="match status" value="1"/>
</dbReference>
<dbReference type="InterPro" id="IPR044554">
    <property type="entry name" value="ANAPC2"/>
</dbReference>
<dbReference type="GO" id="GO:0006511">
    <property type="term" value="P:ubiquitin-dependent protein catabolic process"/>
    <property type="evidence" value="ECO:0007669"/>
    <property type="project" value="InterPro"/>
</dbReference>
<dbReference type="SUPFAM" id="SSF46785">
    <property type="entry name" value="Winged helix' DNA-binding domain"/>
    <property type="match status" value="1"/>
</dbReference>
<dbReference type="Pfam" id="PF26557">
    <property type="entry name" value="Cullin_AB"/>
    <property type="match status" value="1"/>
</dbReference>
<sequence length="725" mass="83231">MNDSYQKFYAARMANAMKMARANRADDCLATKLANEFLGDGNNWRSLPMRLRKLASFVGDESDEAQRLITATVFVRAPESFYDDFEQLFESLLNAHQKKWAVSNAEDSMEVDDTDLLNEDDERLLSEEISLYASLNTLGWIKKKLHRPFRAALNKVTMRVISEIAAHNWEEEGVYHRAMEWKSSVLEPWVTSVVGVSAFAERRYDAQLEYSCSEAFIMVRMGELFELVTEWPESLPAVKELRVALDRTGRLWYQSLAKKWRHSLRARLLHPGAETSQIIDVYINIIKVLREMDPSGELLEVVSQPVREYLKGREDTIRCIVTSLTDEENGGELYEELKRQDAKPLDDAQLLDEEDDETQPSFDWMPPPSILNRRGVISGQTTKIGTITSVSRRSGDTLSMLVGIYGSKDLFVNEYRNMLADKLLNNLDYNTDKEVHNLELLKLRFGDLSLRTAEVMIKDIDESKRIHSNVRSTFQSRYQHNEVDAAIISHIFWPKLSNEEYKYHPSLQEKIDRFSTEFRKLKNPRKLVWMKQLGTVDLEVEAYENDPEGKLVSSIKSVTCSPVHASLLANFEDKSDWTSEELSTQMGMPEETIRKRMTFWINQRVLKSHQDESGLRYSLVSACEAEPNDGDTYEEDDHQGQISYAGTNHNQDATDAFESYICGMLSNLGSLRLNRIHSMLKSFVAGSDHQYDKTPQQLAIFLQELCKRNVLECSPDGTYSLVKTS</sequence>
<keyword evidence="5" id="KW-0131">Cell cycle</keyword>
<evidence type="ECO:0000256" key="4">
    <source>
        <dbReference type="ARBA" id="ARBA00022786"/>
    </source>
</evidence>
<dbReference type="InterPro" id="IPR057975">
    <property type="entry name" value="TPR_ANAPC2"/>
</dbReference>
<reference evidence="8 9" key="1">
    <citation type="journal article" date="2012" name="Genome Biol.">
        <title>Genome and low-iron response of an oceanic diatom adapted to chronic iron limitation.</title>
        <authorList>
            <person name="Lommer M."/>
            <person name="Specht M."/>
            <person name="Roy A.S."/>
            <person name="Kraemer L."/>
            <person name="Andreson R."/>
            <person name="Gutowska M.A."/>
            <person name="Wolf J."/>
            <person name="Bergner S.V."/>
            <person name="Schilhabel M.B."/>
            <person name="Klostermeier U.C."/>
            <person name="Beiko R.G."/>
            <person name="Rosenstiel P."/>
            <person name="Hippler M."/>
            <person name="Laroche J."/>
        </authorList>
    </citation>
    <scope>NUCLEOTIDE SEQUENCE [LARGE SCALE GENOMIC DNA]</scope>
    <source>
        <strain evidence="8 9">CCMP1005</strain>
    </source>
</reference>
<comment type="caution">
    <text evidence="8">The sequence shown here is derived from an EMBL/GenBank/DDBJ whole genome shotgun (WGS) entry which is preliminary data.</text>
</comment>
<dbReference type="InterPro" id="IPR059120">
    <property type="entry name" value="Cullin-like_AB"/>
</dbReference>
<keyword evidence="2" id="KW-0132">Cell division</keyword>
<dbReference type="SUPFAM" id="SSF75632">
    <property type="entry name" value="Cullin homology domain"/>
    <property type="match status" value="1"/>
</dbReference>
<evidence type="ECO:0000313" key="9">
    <source>
        <dbReference type="Proteomes" id="UP000266841"/>
    </source>
</evidence>